<dbReference type="Gene3D" id="1.10.1040.10">
    <property type="entry name" value="N-(1-d-carboxylethyl)-l-norvaline Dehydrogenase, domain 2"/>
    <property type="match status" value="1"/>
</dbReference>
<dbReference type="EC" id="1.1.1.169" evidence="4"/>
<dbReference type="InterPro" id="IPR036291">
    <property type="entry name" value="NAD(P)-bd_dom_sf"/>
</dbReference>
<dbReference type="GO" id="GO:0008677">
    <property type="term" value="F:2-dehydropantoate 2-reductase activity"/>
    <property type="evidence" value="ECO:0007669"/>
    <property type="project" value="UniProtKB-EC"/>
</dbReference>
<dbReference type="PANTHER" id="PTHR21708:SF26">
    <property type="entry name" value="2-DEHYDROPANTOATE 2-REDUCTASE"/>
    <property type="match status" value="1"/>
</dbReference>
<evidence type="ECO:0000259" key="6">
    <source>
        <dbReference type="Pfam" id="PF08546"/>
    </source>
</evidence>
<comment type="function">
    <text evidence="4">Catalyzes the NADPH-dependent reduction of ketopantoate into pantoic acid.</text>
</comment>
<dbReference type="Proteomes" id="UP001597182">
    <property type="component" value="Unassembled WGS sequence"/>
</dbReference>
<protein>
    <recommendedName>
        <fullName evidence="4">2-dehydropantoate 2-reductase</fullName>
        <ecNumber evidence="4">1.1.1.169</ecNumber>
    </recommendedName>
    <alternativeName>
        <fullName evidence="4">Ketopantoate reductase</fullName>
    </alternativeName>
</protein>
<dbReference type="SUPFAM" id="SSF51735">
    <property type="entry name" value="NAD(P)-binding Rossmann-fold domains"/>
    <property type="match status" value="1"/>
</dbReference>
<dbReference type="SUPFAM" id="SSF48179">
    <property type="entry name" value="6-phosphogluconate dehydrogenase C-terminal domain-like"/>
    <property type="match status" value="1"/>
</dbReference>
<feature type="domain" description="Ketopantoate reductase N-terminal" evidence="5">
    <location>
        <begin position="3"/>
        <end position="152"/>
    </location>
</feature>
<dbReference type="Pfam" id="PF02558">
    <property type="entry name" value="ApbA"/>
    <property type="match status" value="1"/>
</dbReference>
<proteinExistence type="inferred from homology"/>
<comment type="pathway">
    <text evidence="4">Cofactor biosynthesis; (R)-pantothenate biosynthesis; (R)-pantoate from 3-methyl-2-oxobutanoate: step 2/2.</text>
</comment>
<dbReference type="RefSeq" id="WP_013678222.1">
    <property type="nucleotide sequence ID" value="NZ_BAABKS010000067.1"/>
</dbReference>
<gene>
    <name evidence="7" type="primary">panE</name>
    <name evidence="7" type="ORF">ACFQ34_05910</name>
</gene>
<dbReference type="Gene3D" id="3.40.50.720">
    <property type="entry name" value="NAD(P)-binding Rossmann-like Domain"/>
    <property type="match status" value="1"/>
</dbReference>
<evidence type="ECO:0000259" key="5">
    <source>
        <dbReference type="Pfam" id="PF02558"/>
    </source>
</evidence>
<dbReference type="InterPro" id="IPR013328">
    <property type="entry name" value="6PGD_dom2"/>
</dbReference>
<dbReference type="InterPro" id="IPR008927">
    <property type="entry name" value="6-PGluconate_DH-like_C_sf"/>
</dbReference>
<dbReference type="InterPro" id="IPR051402">
    <property type="entry name" value="KPR-Related"/>
</dbReference>
<feature type="domain" description="Ketopantoate reductase C-terminal" evidence="6">
    <location>
        <begin position="178"/>
        <end position="294"/>
    </location>
</feature>
<dbReference type="PANTHER" id="PTHR21708">
    <property type="entry name" value="PROBABLE 2-DEHYDROPANTOATE 2-REDUCTASE"/>
    <property type="match status" value="1"/>
</dbReference>
<dbReference type="InterPro" id="IPR003710">
    <property type="entry name" value="ApbA"/>
</dbReference>
<evidence type="ECO:0000256" key="2">
    <source>
        <dbReference type="ARBA" id="ARBA00022857"/>
    </source>
</evidence>
<evidence type="ECO:0000256" key="4">
    <source>
        <dbReference type="RuleBase" id="RU362068"/>
    </source>
</evidence>
<reference evidence="8" key="1">
    <citation type="journal article" date="2019" name="Int. J. Syst. Evol. Microbiol.">
        <title>The Global Catalogue of Microorganisms (GCM) 10K type strain sequencing project: providing services to taxonomists for standard genome sequencing and annotation.</title>
        <authorList>
            <consortium name="The Broad Institute Genomics Platform"/>
            <consortium name="The Broad Institute Genome Sequencing Center for Infectious Disease"/>
            <person name="Wu L."/>
            <person name="Ma J."/>
        </authorList>
    </citation>
    <scope>NUCLEOTIDE SEQUENCE [LARGE SCALE GENOMIC DNA]</scope>
    <source>
        <strain evidence="8">CCUG 49018</strain>
    </source>
</reference>
<comment type="catalytic activity">
    <reaction evidence="4">
        <text>(R)-pantoate + NADP(+) = 2-dehydropantoate + NADPH + H(+)</text>
        <dbReference type="Rhea" id="RHEA:16233"/>
        <dbReference type="ChEBI" id="CHEBI:11561"/>
        <dbReference type="ChEBI" id="CHEBI:15378"/>
        <dbReference type="ChEBI" id="CHEBI:15980"/>
        <dbReference type="ChEBI" id="CHEBI:57783"/>
        <dbReference type="ChEBI" id="CHEBI:58349"/>
        <dbReference type="EC" id="1.1.1.169"/>
    </reaction>
</comment>
<evidence type="ECO:0000313" key="7">
    <source>
        <dbReference type="EMBL" id="MFD1232813.1"/>
    </source>
</evidence>
<keyword evidence="3 4" id="KW-0560">Oxidoreductase</keyword>
<dbReference type="InterPro" id="IPR013332">
    <property type="entry name" value="KPR_N"/>
</dbReference>
<name>A0ABW3VDN5_9PSEU</name>
<dbReference type="InterPro" id="IPR013752">
    <property type="entry name" value="KPA_reductase"/>
</dbReference>
<evidence type="ECO:0000256" key="3">
    <source>
        <dbReference type="ARBA" id="ARBA00023002"/>
    </source>
</evidence>
<dbReference type="NCBIfam" id="TIGR00745">
    <property type="entry name" value="apbA_panE"/>
    <property type="match status" value="1"/>
</dbReference>
<keyword evidence="4" id="KW-0566">Pantothenate biosynthesis</keyword>
<accession>A0ABW3VDN5</accession>
<keyword evidence="2 4" id="KW-0521">NADP</keyword>
<comment type="similarity">
    <text evidence="1 4">Belongs to the ketopantoate reductase family.</text>
</comment>
<keyword evidence="8" id="KW-1185">Reference proteome</keyword>
<organism evidence="7 8">
    <name type="scientific">Pseudonocardia benzenivorans</name>
    <dbReference type="NCBI Taxonomy" id="228005"/>
    <lineage>
        <taxon>Bacteria</taxon>
        <taxon>Bacillati</taxon>
        <taxon>Actinomycetota</taxon>
        <taxon>Actinomycetes</taxon>
        <taxon>Pseudonocardiales</taxon>
        <taxon>Pseudonocardiaceae</taxon>
        <taxon>Pseudonocardia</taxon>
    </lineage>
</organism>
<evidence type="ECO:0000313" key="8">
    <source>
        <dbReference type="Proteomes" id="UP001597182"/>
    </source>
</evidence>
<evidence type="ECO:0000256" key="1">
    <source>
        <dbReference type="ARBA" id="ARBA00007870"/>
    </source>
</evidence>
<dbReference type="Pfam" id="PF08546">
    <property type="entry name" value="ApbA_C"/>
    <property type="match status" value="1"/>
</dbReference>
<sequence length="307" mass="31922">MRILVLGAGAIGGYFGGRLAAAGRDVTFLVRPARAALLAQNGLHVRSPHGDFAVAAPTTVTADAVRDPYDLVILGAKGYDLDSAVDAIAPAVGPDTAVLPLLNGMRHIDVLDDRFGPEAVLGGTCLAPLVLRADGSIDHLGEPHTLTHGELKGGTSARSSAIQEELTGAGFDAVESADILQDMWEKWVFLASAAGITSLMRAPVGDIVAAGGTALVEQLIAEVAGIAEEQGRPPRAAALAQTRAGLTAPGSPMTASMMRDIDAGHRTEVDHIIGDLLARAGDRPVDLLRTVFVHVKTYEARREREAG</sequence>
<comment type="caution">
    <text evidence="7">The sequence shown here is derived from an EMBL/GenBank/DDBJ whole genome shotgun (WGS) entry which is preliminary data.</text>
</comment>
<dbReference type="EMBL" id="JBHTMB010000040">
    <property type="protein sequence ID" value="MFD1232813.1"/>
    <property type="molecule type" value="Genomic_DNA"/>
</dbReference>
<dbReference type="NCBIfam" id="NF005094">
    <property type="entry name" value="PRK06522.2-5"/>
    <property type="match status" value="1"/>
</dbReference>